<gene>
    <name evidence="4" type="ORF">EV653_0055</name>
</gene>
<dbReference type="SUPFAM" id="SSF48452">
    <property type="entry name" value="TPR-like"/>
    <property type="match status" value="2"/>
</dbReference>
<dbReference type="Gene3D" id="1.25.40.10">
    <property type="entry name" value="Tetratricopeptide repeat domain"/>
    <property type="match status" value="1"/>
</dbReference>
<dbReference type="GO" id="GO:0005524">
    <property type="term" value="F:ATP binding"/>
    <property type="evidence" value="ECO:0007669"/>
    <property type="project" value="UniProtKB-KW"/>
</dbReference>
<dbReference type="InterPro" id="IPR036388">
    <property type="entry name" value="WH-like_DNA-bd_sf"/>
</dbReference>
<dbReference type="SMART" id="SM00421">
    <property type="entry name" value="HTH_LUXR"/>
    <property type="match status" value="1"/>
</dbReference>
<dbReference type="GO" id="GO:0003677">
    <property type="term" value="F:DNA binding"/>
    <property type="evidence" value="ECO:0007669"/>
    <property type="project" value="InterPro"/>
</dbReference>
<dbReference type="Gene3D" id="3.40.50.300">
    <property type="entry name" value="P-loop containing nucleotide triphosphate hydrolases"/>
    <property type="match status" value="1"/>
</dbReference>
<dbReference type="GO" id="GO:0005737">
    <property type="term" value="C:cytoplasm"/>
    <property type="evidence" value="ECO:0007669"/>
    <property type="project" value="TreeGrafter"/>
</dbReference>
<dbReference type="EMBL" id="SODP01000001">
    <property type="protein sequence ID" value="TDW74949.1"/>
    <property type="molecule type" value="Genomic_DNA"/>
</dbReference>
<dbReference type="InterPro" id="IPR000792">
    <property type="entry name" value="Tscrpt_reg_LuxR_C"/>
</dbReference>
<comment type="caution">
    <text evidence="4">The sequence shown here is derived from an EMBL/GenBank/DDBJ whole genome shotgun (WGS) entry which is preliminary data.</text>
</comment>
<dbReference type="GO" id="GO:0004016">
    <property type="term" value="F:adenylate cyclase activity"/>
    <property type="evidence" value="ECO:0007669"/>
    <property type="project" value="TreeGrafter"/>
</dbReference>
<dbReference type="Pfam" id="PF00196">
    <property type="entry name" value="GerE"/>
    <property type="match status" value="1"/>
</dbReference>
<reference evidence="4 5" key="1">
    <citation type="submission" date="2019-03" db="EMBL/GenBank/DDBJ databases">
        <title>Genomic Encyclopedia of Type Strains, Phase III (KMG-III): the genomes of soil and plant-associated and newly described type strains.</title>
        <authorList>
            <person name="Whitman W."/>
        </authorList>
    </citation>
    <scope>NUCLEOTIDE SEQUENCE [LARGE SCALE GENOMIC DNA]</scope>
    <source>
        <strain evidence="4 5">VKM Ac-2573</strain>
    </source>
</reference>
<keyword evidence="1" id="KW-0547">Nucleotide-binding</keyword>
<dbReference type="AlphaFoldDB" id="A0A4R8CF79"/>
<proteinExistence type="predicted"/>
<dbReference type="Gene3D" id="1.10.10.10">
    <property type="entry name" value="Winged helix-like DNA-binding domain superfamily/Winged helix DNA-binding domain"/>
    <property type="match status" value="1"/>
</dbReference>
<dbReference type="PANTHER" id="PTHR16305">
    <property type="entry name" value="TESTICULAR SOLUBLE ADENYLYL CYCLASE"/>
    <property type="match status" value="1"/>
</dbReference>
<keyword evidence="2" id="KW-0067">ATP-binding</keyword>
<evidence type="ECO:0000256" key="2">
    <source>
        <dbReference type="ARBA" id="ARBA00022840"/>
    </source>
</evidence>
<organism evidence="4 5">
    <name type="scientific">Kribbella pratensis</name>
    <dbReference type="NCBI Taxonomy" id="2512112"/>
    <lineage>
        <taxon>Bacteria</taxon>
        <taxon>Bacillati</taxon>
        <taxon>Actinomycetota</taxon>
        <taxon>Actinomycetes</taxon>
        <taxon>Propionibacteriales</taxon>
        <taxon>Kribbellaceae</taxon>
        <taxon>Kribbella</taxon>
    </lineage>
</organism>
<dbReference type="InterPro" id="IPR011990">
    <property type="entry name" value="TPR-like_helical_dom_sf"/>
</dbReference>
<evidence type="ECO:0000259" key="3">
    <source>
        <dbReference type="PROSITE" id="PS50043"/>
    </source>
</evidence>
<evidence type="ECO:0000313" key="5">
    <source>
        <dbReference type="Proteomes" id="UP000295146"/>
    </source>
</evidence>
<sequence length="989" mass="105897">MASLGADSRLAGRGVEQQLLVRALEGTASGRPCAVVVHGEAGVGKTRLLREICDGLDADFQVLWGTCVHFGEASVPFAPVSGALQSWLERADAPARVEVFSGAGELGILLPAMGDARMGEPGRLLPQINLVFNRLVGRGPAVLVIDDLQWADRSSLDVLAYLIAGFRGQRMALLATCRDEHRGEGHPLHGWLADMRRMPGFTEIHLDRLDLAATEAQIRGLVGNVVDVGFAAQVHERSDGNPYLTELLVRGLSGTETALPTAAPEDLKDALLATWHGLSAAARQVARVLAVGGHPIEVMRLADVVGEHGVVPTMLTGCLTEARDHGVVAPDDMGRLWFRHPLLADVLYDGMPPGEAVNIHATYVRVLEPVVGGTRPAGLADDLAVHNHRAGRVNDAYRWSLIAASHAAELHAAAEEAIHLDRACSLWEQVSPGVRGSPTGYLELLRRAGDVCGRVGRLDSAVSFAERALKLVDRNSDPLLKSVLLQACWRAKYLRSVPGKMVGDELIEAVRLTDQFPDSPERALALQELASAERADGSFGRAAAHSAQAVLAAQRSGSELALAAALSARALVHRFESDLNSLDDAEEAERLARSCGSTDWLASAAIAKVRCLLALGKNVEATAAARAMFEEVLAAGSERAYHLAAYAADGLLWSGHWSECRDVLRAALAARCGGVTGASVRLRAAQLAARCGRTREAKQHLNRATELVSAQFARSHPHLTIAAAEVFLASGEPHEALHWLYSRILPEDAAYNEDFIADFAHAAAESALTARDAGDGDGAAQAVATLEDLIARWPHEPFRRRVDLIALAGKALFNAEVARCRNDAGQAELWRRAIADCHTVGWPWLEARSRLRCAEAMLAAGSAVAAVSELLQQAYLTFLELGAQPLLEETESLARITRVNLNAPVPLAATPRTPSGFAGLTTREREILSFLVAGRSNGEIAKQLVISDKTVSVHVSNILRKTGTTTRVEAAALAERAALNERLAIQRDK</sequence>
<dbReference type="InterPro" id="IPR027417">
    <property type="entry name" value="P-loop_NTPase"/>
</dbReference>
<name>A0A4R8CF79_9ACTN</name>
<keyword evidence="5" id="KW-1185">Reference proteome</keyword>
<feature type="domain" description="HTH luxR-type" evidence="3">
    <location>
        <begin position="913"/>
        <end position="978"/>
    </location>
</feature>
<protein>
    <submittedName>
        <fullName evidence="4">Regulatory LuxR family protein</fullName>
    </submittedName>
</protein>
<dbReference type="OrthoDB" id="3795727at2"/>
<accession>A0A4R8CF79</accession>
<dbReference type="Pfam" id="PF13191">
    <property type="entry name" value="AAA_16"/>
    <property type="match status" value="1"/>
</dbReference>
<dbReference type="CDD" id="cd06170">
    <property type="entry name" value="LuxR_C_like"/>
    <property type="match status" value="1"/>
</dbReference>
<dbReference type="PANTHER" id="PTHR16305:SF35">
    <property type="entry name" value="TRANSCRIPTIONAL ACTIVATOR DOMAIN"/>
    <property type="match status" value="1"/>
</dbReference>
<dbReference type="PROSITE" id="PS00622">
    <property type="entry name" value="HTH_LUXR_1"/>
    <property type="match status" value="1"/>
</dbReference>
<dbReference type="SUPFAM" id="SSF52540">
    <property type="entry name" value="P-loop containing nucleoside triphosphate hydrolases"/>
    <property type="match status" value="1"/>
</dbReference>
<dbReference type="InterPro" id="IPR041664">
    <property type="entry name" value="AAA_16"/>
</dbReference>
<dbReference type="PRINTS" id="PR00038">
    <property type="entry name" value="HTHLUXR"/>
</dbReference>
<evidence type="ECO:0000313" key="4">
    <source>
        <dbReference type="EMBL" id="TDW74949.1"/>
    </source>
</evidence>
<dbReference type="PROSITE" id="PS50043">
    <property type="entry name" value="HTH_LUXR_2"/>
    <property type="match status" value="1"/>
</dbReference>
<dbReference type="InterPro" id="IPR016032">
    <property type="entry name" value="Sig_transdc_resp-reg_C-effctor"/>
</dbReference>
<dbReference type="RefSeq" id="WP_134096781.1">
    <property type="nucleotide sequence ID" value="NZ_SODP01000001.1"/>
</dbReference>
<dbReference type="GO" id="GO:0006355">
    <property type="term" value="P:regulation of DNA-templated transcription"/>
    <property type="evidence" value="ECO:0007669"/>
    <property type="project" value="InterPro"/>
</dbReference>
<evidence type="ECO:0000256" key="1">
    <source>
        <dbReference type="ARBA" id="ARBA00022741"/>
    </source>
</evidence>
<dbReference type="SUPFAM" id="SSF46894">
    <property type="entry name" value="C-terminal effector domain of the bipartite response regulators"/>
    <property type="match status" value="1"/>
</dbReference>
<dbReference type="Proteomes" id="UP000295146">
    <property type="component" value="Unassembled WGS sequence"/>
</dbReference>